<name>I1NPR5_ORYGL</name>
<evidence type="ECO:0000313" key="3">
    <source>
        <dbReference type="Proteomes" id="UP000007306"/>
    </source>
</evidence>
<reference evidence="2 3" key="2">
    <citation type="submission" date="2018-04" db="EMBL/GenBank/DDBJ databases">
        <title>OglaRS2 (Oryza glaberrima Reference Sequence Version 2).</title>
        <authorList>
            <person name="Zhang J."/>
            <person name="Kudrna D."/>
            <person name="Lee S."/>
            <person name="Talag J."/>
            <person name="Rajasekar S."/>
            <person name="Wing R.A."/>
        </authorList>
    </citation>
    <scope>NUCLEOTIDE SEQUENCE [LARGE SCALE GENOMIC DNA]</scope>
    <source>
        <strain evidence="2 3">cv. IRGC 96717</strain>
    </source>
</reference>
<keyword evidence="1" id="KW-1133">Transmembrane helix</keyword>
<dbReference type="EnsemblPlants" id="ORGLA01G0185500.1">
    <property type="protein sequence ID" value="ORGLA01G0185500.1"/>
    <property type="gene ID" value="ORGLA01G0185500"/>
</dbReference>
<keyword evidence="1" id="KW-0472">Membrane</keyword>
<proteinExistence type="predicted"/>
<keyword evidence="1" id="KW-0812">Transmembrane</keyword>
<dbReference type="Proteomes" id="UP000007306">
    <property type="component" value="Chromosome 1"/>
</dbReference>
<sequence>MKNRFSSSDSSDSAASVLFTFMAEHWKCSFHVTVSWIKYCKCFSSTRGGRTLLVYIAFKIIVTFRIFSYNLNHANNLITLAESGVD</sequence>
<keyword evidence="3" id="KW-1185">Reference proteome</keyword>
<dbReference type="HOGENOM" id="CLU_2501961_0_0_1"/>
<organism evidence="2 3">
    <name type="scientific">Oryza glaberrima</name>
    <name type="common">African rice</name>
    <dbReference type="NCBI Taxonomy" id="4538"/>
    <lineage>
        <taxon>Eukaryota</taxon>
        <taxon>Viridiplantae</taxon>
        <taxon>Streptophyta</taxon>
        <taxon>Embryophyta</taxon>
        <taxon>Tracheophyta</taxon>
        <taxon>Spermatophyta</taxon>
        <taxon>Magnoliopsida</taxon>
        <taxon>Liliopsida</taxon>
        <taxon>Poales</taxon>
        <taxon>Poaceae</taxon>
        <taxon>BOP clade</taxon>
        <taxon>Oryzoideae</taxon>
        <taxon>Oryzeae</taxon>
        <taxon>Oryzinae</taxon>
        <taxon>Oryza</taxon>
    </lineage>
</organism>
<evidence type="ECO:0000256" key="1">
    <source>
        <dbReference type="SAM" id="Phobius"/>
    </source>
</evidence>
<feature type="transmembrane region" description="Helical" evidence="1">
    <location>
        <begin position="52"/>
        <end position="71"/>
    </location>
</feature>
<dbReference type="Gramene" id="ORGLA01G0185500.1">
    <property type="protein sequence ID" value="ORGLA01G0185500.1"/>
    <property type="gene ID" value="ORGLA01G0185500"/>
</dbReference>
<reference evidence="2" key="1">
    <citation type="submission" date="2015-06" db="UniProtKB">
        <authorList>
            <consortium name="EnsemblPlants"/>
        </authorList>
    </citation>
    <scope>IDENTIFICATION</scope>
</reference>
<dbReference type="AlphaFoldDB" id="I1NPR5"/>
<accession>I1NPR5</accession>
<dbReference type="OMA" id="LVYIAFK"/>
<protein>
    <submittedName>
        <fullName evidence="2">Uncharacterized protein</fullName>
    </submittedName>
</protein>
<evidence type="ECO:0000313" key="2">
    <source>
        <dbReference type="EnsemblPlants" id="ORGLA01G0185500.1"/>
    </source>
</evidence>